<gene>
    <name evidence="1" type="ORF">LCGC14_2449080</name>
</gene>
<reference evidence="1" key="1">
    <citation type="journal article" date="2015" name="Nature">
        <title>Complex archaea that bridge the gap between prokaryotes and eukaryotes.</title>
        <authorList>
            <person name="Spang A."/>
            <person name="Saw J.H."/>
            <person name="Jorgensen S.L."/>
            <person name="Zaremba-Niedzwiedzka K."/>
            <person name="Martijn J."/>
            <person name="Lind A.E."/>
            <person name="van Eijk R."/>
            <person name="Schleper C."/>
            <person name="Guy L."/>
            <person name="Ettema T.J."/>
        </authorList>
    </citation>
    <scope>NUCLEOTIDE SEQUENCE</scope>
</reference>
<organism evidence="1">
    <name type="scientific">marine sediment metagenome</name>
    <dbReference type="NCBI Taxonomy" id="412755"/>
    <lineage>
        <taxon>unclassified sequences</taxon>
        <taxon>metagenomes</taxon>
        <taxon>ecological metagenomes</taxon>
    </lineage>
</organism>
<sequence>MKVLERAWINCLRMWDWISANLPDGFRESSTGMKEFVVESLKRQWLRENKFTKLITSNCFFCAYDKKHGHSCKSCPAALVQKNFLCTDDTHHFAHDPIGFYQYLVKLNSKRGLK</sequence>
<evidence type="ECO:0000313" key="1">
    <source>
        <dbReference type="EMBL" id="KKL21076.1"/>
    </source>
</evidence>
<accession>A0A0F9DTR3</accession>
<comment type="caution">
    <text evidence="1">The sequence shown here is derived from an EMBL/GenBank/DDBJ whole genome shotgun (WGS) entry which is preliminary data.</text>
</comment>
<dbReference type="EMBL" id="LAZR01037863">
    <property type="protein sequence ID" value="KKL21076.1"/>
    <property type="molecule type" value="Genomic_DNA"/>
</dbReference>
<dbReference type="AlphaFoldDB" id="A0A0F9DTR3"/>
<proteinExistence type="predicted"/>
<protein>
    <submittedName>
        <fullName evidence="1">Uncharacterized protein</fullName>
    </submittedName>
</protein>
<name>A0A0F9DTR3_9ZZZZ</name>